<evidence type="ECO:0000256" key="4">
    <source>
        <dbReference type="ARBA" id="ARBA00022729"/>
    </source>
</evidence>
<dbReference type="Pfam" id="PF16810">
    <property type="entry name" value="RXLR"/>
    <property type="match status" value="1"/>
</dbReference>
<dbReference type="EMBL" id="MBDO02001101">
    <property type="protein sequence ID" value="RLN50713.1"/>
    <property type="molecule type" value="Genomic_DNA"/>
</dbReference>
<protein>
    <recommendedName>
        <fullName evidence="5">RxLR effector protein</fullName>
    </recommendedName>
</protein>
<dbReference type="Proteomes" id="UP000277300">
    <property type="component" value="Unassembled WGS sequence"/>
</dbReference>
<gene>
    <name evidence="6" type="ORF">BBP00_00010007</name>
</gene>
<proteinExistence type="inferred from homology"/>
<evidence type="ECO:0000313" key="7">
    <source>
        <dbReference type="Proteomes" id="UP000277300"/>
    </source>
</evidence>
<comment type="function">
    <text evidence="5">Effector that suppresses plant defense responses during pathogen infection.</text>
</comment>
<evidence type="ECO:0000256" key="1">
    <source>
        <dbReference type="ARBA" id="ARBA00004613"/>
    </source>
</evidence>
<sequence>MVTLLATSETFATVTESNHSKVLTLALHDIPFSGQSLVADSNDANEKRYLRTTKLTDDADVDDSTDSTDTEERGFISSAAKKIKKEVEMRVWLEFGKSDDYVLNKLGLAGLTGKKLTEHPNYKSFVWYSYKAEGYKLNGWLRKDLPTFNAWKTLGLENKVALGVPIGTIMKTKEYGTYERYVGQFDKNVLINLKAGYTPKNQIPRLASETEMAAKARIWAENKMKEDYVLYALGLSKVKGDDLMAAKDYNLVNTVEASDDDDDDDFTEVDGSTMASIGIEERGIGLPSFVPKLGKDMKVRVWLETGFSDDYVKKVLELQGLTGNALTNHKKYKYFQKFAQLKLTKEFKIYERYVKEFEDFVMSKPNAGFKPKYNQISRDVSAAEMTAKEEL</sequence>
<reference evidence="6 7" key="1">
    <citation type="submission" date="2018-07" db="EMBL/GenBank/DDBJ databases">
        <title>Genome sequencing of oomycete isolates from Chile give support for New Zealand origin for Phytophthora kernoviae and make available the first Nothophytophthora sp. genome.</title>
        <authorList>
            <person name="Studholme D.J."/>
            <person name="Sanfuentes E."/>
            <person name="Panda P."/>
            <person name="Hill R."/>
            <person name="Sambles C."/>
            <person name="Grant M."/>
            <person name="Williams N.M."/>
            <person name="Mcdougal R.L."/>
        </authorList>
    </citation>
    <scope>NUCLEOTIDE SEQUENCE [LARGE SCALE GENOMIC DNA]</scope>
    <source>
        <strain evidence="6">Chile6</strain>
    </source>
</reference>
<evidence type="ECO:0000256" key="3">
    <source>
        <dbReference type="ARBA" id="ARBA00022525"/>
    </source>
</evidence>
<organism evidence="6 7">
    <name type="scientific">Phytophthora kernoviae</name>
    <dbReference type="NCBI Taxonomy" id="325452"/>
    <lineage>
        <taxon>Eukaryota</taxon>
        <taxon>Sar</taxon>
        <taxon>Stramenopiles</taxon>
        <taxon>Oomycota</taxon>
        <taxon>Peronosporomycetes</taxon>
        <taxon>Peronosporales</taxon>
        <taxon>Peronosporaceae</taxon>
        <taxon>Phytophthora</taxon>
    </lineage>
</organism>
<evidence type="ECO:0000313" key="6">
    <source>
        <dbReference type="EMBL" id="RLN50713.1"/>
    </source>
</evidence>
<name>A0A3F2RC73_9STRA</name>
<dbReference type="InterPro" id="IPR031825">
    <property type="entry name" value="RXLR"/>
</dbReference>
<evidence type="ECO:0000256" key="5">
    <source>
        <dbReference type="RuleBase" id="RU367124"/>
    </source>
</evidence>
<comment type="domain">
    <text evidence="5">The RxLR-dEER motif acts to carry the protein into the host cell cytoplasm through binding to cell surface phosphatidylinositol-3-phosphate.</text>
</comment>
<dbReference type="AlphaFoldDB" id="A0A3F2RC73"/>
<comment type="subcellular location">
    <subcellularLocation>
        <location evidence="1 5">Secreted</location>
    </subcellularLocation>
</comment>
<comment type="similarity">
    <text evidence="2 5">Belongs to the RxLR effector family.</text>
</comment>
<evidence type="ECO:0000256" key="2">
    <source>
        <dbReference type="ARBA" id="ARBA00010400"/>
    </source>
</evidence>
<comment type="caution">
    <text evidence="6">The sequence shown here is derived from an EMBL/GenBank/DDBJ whole genome shotgun (WGS) entry which is preliminary data.</text>
</comment>
<keyword evidence="3 5" id="KW-0964">Secreted</keyword>
<accession>A0A3F2RC73</accession>
<keyword evidence="4" id="KW-0732">Signal</keyword>
<dbReference type="OrthoDB" id="128682at2759"/>